<keyword evidence="2" id="KW-0472">Membrane</keyword>
<evidence type="ECO:0000256" key="1">
    <source>
        <dbReference type="SAM" id="MobiDB-lite"/>
    </source>
</evidence>
<keyword evidence="2" id="KW-1133">Transmembrane helix</keyword>
<evidence type="ECO:0000256" key="2">
    <source>
        <dbReference type="SAM" id="Phobius"/>
    </source>
</evidence>
<dbReference type="AlphaFoldDB" id="A0A433Q9T6"/>
<evidence type="ECO:0000313" key="4">
    <source>
        <dbReference type="Proteomes" id="UP000274822"/>
    </source>
</evidence>
<dbReference type="EMBL" id="RBNJ01010337">
    <property type="protein sequence ID" value="RUS26489.1"/>
    <property type="molecule type" value="Genomic_DNA"/>
</dbReference>
<feature type="region of interest" description="Disordered" evidence="1">
    <location>
        <begin position="1"/>
        <end position="42"/>
    </location>
</feature>
<gene>
    <name evidence="3" type="ORF">BC938DRAFT_470702</name>
</gene>
<feature type="compositionally biased region" description="Low complexity" evidence="1">
    <location>
        <begin position="1"/>
        <end position="14"/>
    </location>
</feature>
<comment type="caution">
    <text evidence="3">The sequence shown here is derived from an EMBL/GenBank/DDBJ whole genome shotgun (WGS) entry which is preliminary data.</text>
</comment>
<feature type="compositionally biased region" description="Polar residues" evidence="1">
    <location>
        <begin position="15"/>
        <end position="42"/>
    </location>
</feature>
<evidence type="ECO:0000313" key="3">
    <source>
        <dbReference type="EMBL" id="RUS26489.1"/>
    </source>
</evidence>
<keyword evidence="4" id="KW-1185">Reference proteome</keyword>
<feature type="region of interest" description="Disordered" evidence="1">
    <location>
        <begin position="71"/>
        <end position="109"/>
    </location>
</feature>
<protein>
    <submittedName>
        <fullName evidence="3">Uncharacterized protein</fullName>
    </submittedName>
</protein>
<name>A0A433Q9T6_9FUNG</name>
<reference evidence="3 4" key="1">
    <citation type="journal article" date="2018" name="New Phytol.">
        <title>Phylogenomics of Endogonaceae and evolution of mycorrhizas within Mucoromycota.</title>
        <authorList>
            <person name="Chang Y."/>
            <person name="Desiro A."/>
            <person name="Na H."/>
            <person name="Sandor L."/>
            <person name="Lipzen A."/>
            <person name="Clum A."/>
            <person name="Barry K."/>
            <person name="Grigoriev I.V."/>
            <person name="Martin F.M."/>
            <person name="Stajich J.E."/>
            <person name="Smith M.E."/>
            <person name="Bonito G."/>
            <person name="Spatafora J.W."/>
        </authorList>
    </citation>
    <scope>NUCLEOTIDE SEQUENCE [LARGE SCALE GENOMIC DNA]</scope>
    <source>
        <strain evidence="3 4">AD002</strain>
    </source>
</reference>
<accession>A0A433Q9T6</accession>
<organism evidence="3 4">
    <name type="scientific">Jimgerdemannia flammicorona</name>
    <dbReference type="NCBI Taxonomy" id="994334"/>
    <lineage>
        <taxon>Eukaryota</taxon>
        <taxon>Fungi</taxon>
        <taxon>Fungi incertae sedis</taxon>
        <taxon>Mucoromycota</taxon>
        <taxon>Mucoromycotina</taxon>
        <taxon>Endogonomycetes</taxon>
        <taxon>Endogonales</taxon>
        <taxon>Endogonaceae</taxon>
        <taxon>Jimgerdemannia</taxon>
    </lineage>
</organism>
<keyword evidence="2" id="KW-0812">Transmembrane</keyword>
<proteinExistence type="predicted"/>
<dbReference type="Proteomes" id="UP000274822">
    <property type="component" value="Unassembled WGS sequence"/>
</dbReference>
<feature type="transmembrane region" description="Helical" evidence="2">
    <location>
        <begin position="121"/>
        <end position="140"/>
    </location>
</feature>
<sequence>MSAYTTSSDYYSDSPQGTPQTTSDSIAMSKSRPSSNINSATQGSSLYSSIPASMINFPNASEATYPTSFTSTFPSSNTVPSSTTVPSNATGNSNAAGNSNATGNSNAAGNSNATGNSSAPIVGGIFGSLAFVALVGLLFLTAKRRHWIGSETFRSQEEGTGPIILPIDATDMTNAQIETGLNNLANEIKSIAAKVGASALDESRAASFIKSVQANQGRGQQVLAPTKVEAMQALQTSIATVLVGDVLPRGSPPVHPLFDKRDPQLAKEFRKWVESQPVFMGAKDLTEQTEQRKRQWVAKYVRENGASSATLMASKQQLVNETTREIENVIGKLYSDWEDQSLHDRIERLVVSALDLTVEMMGKDLPIVAKWVQPGEAFVEGRMEMTDISKWEGIVALCVFPQWVDSDDFTIAKAKVYCA</sequence>